<name>A0A4S3JV25_9EURO</name>
<evidence type="ECO:0000313" key="1">
    <source>
        <dbReference type="EMBL" id="THC99251.1"/>
    </source>
</evidence>
<sequence length="122" mass="13158">MVDASKIRERVDFTVPGYVHVTNDLNGLWCTKYGGMRKADHLGSAFYTATTTGIKLGKPSIPVPDYNIHGCGDNDETLAEAIMQRNVPLPMRLLSNGAKVNETSGSSGTAALMTAVFVNIKR</sequence>
<proteinExistence type="predicted"/>
<protein>
    <submittedName>
        <fullName evidence="1">Uncharacterized protein</fullName>
    </submittedName>
</protein>
<gene>
    <name evidence="1" type="ORF">EYZ11_001250</name>
</gene>
<organism evidence="1 2">
    <name type="scientific">Aspergillus tanneri</name>
    <dbReference type="NCBI Taxonomy" id="1220188"/>
    <lineage>
        <taxon>Eukaryota</taxon>
        <taxon>Fungi</taxon>
        <taxon>Dikarya</taxon>
        <taxon>Ascomycota</taxon>
        <taxon>Pezizomycotina</taxon>
        <taxon>Eurotiomycetes</taxon>
        <taxon>Eurotiomycetidae</taxon>
        <taxon>Eurotiales</taxon>
        <taxon>Aspergillaceae</taxon>
        <taxon>Aspergillus</taxon>
        <taxon>Aspergillus subgen. Circumdati</taxon>
    </lineage>
</organism>
<dbReference type="AlphaFoldDB" id="A0A4S3JV25"/>
<evidence type="ECO:0000313" key="2">
    <source>
        <dbReference type="Proteomes" id="UP000308092"/>
    </source>
</evidence>
<dbReference type="Proteomes" id="UP000308092">
    <property type="component" value="Unassembled WGS sequence"/>
</dbReference>
<comment type="caution">
    <text evidence="1">The sequence shown here is derived from an EMBL/GenBank/DDBJ whole genome shotgun (WGS) entry which is preliminary data.</text>
</comment>
<reference evidence="1 2" key="1">
    <citation type="submission" date="2019-03" db="EMBL/GenBank/DDBJ databases">
        <title>The genome sequence of a newly discovered highly antifungal drug resistant Aspergillus species, Aspergillus tanneri NIH 1004.</title>
        <authorList>
            <person name="Mounaud S."/>
            <person name="Singh I."/>
            <person name="Joardar V."/>
            <person name="Pakala S."/>
            <person name="Pakala S."/>
            <person name="Venepally P."/>
            <person name="Hoover J."/>
            <person name="Nierman W."/>
            <person name="Chung J."/>
            <person name="Losada L."/>
        </authorList>
    </citation>
    <scope>NUCLEOTIDE SEQUENCE [LARGE SCALE GENOMIC DNA]</scope>
    <source>
        <strain evidence="1 2">NIH1004</strain>
    </source>
</reference>
<dbReference type="EMBL" id="SOSA01000022">
    <property type="protein sequence ID" value="THC99251.1"/>
    <property type="molecule type" value="Genomic_DNA"/>
</dbReference>
<dbReference type="VEuPathDB" id="FungiDB:EYZ11_001250"/>
<keyword evidence="2" id="KW-1185">Reference proteome</keyword>
<accession>A0A4S3JV25</accession>